<dbReference type="InterPro" id="IPR025662">
    <property type="entry name" value="Sigma_54_int_dom_ATP-bd_1"/>
</dbReference>
<dbReference type="PANTHER" id="PTHR42714">
    <property type="entry name" value="TRNA MODIFICATION GTPASE GTPBP3"/>
    <property type="match status" value="1"/>
</dbReference>
<dbReference type="CDD" id="cd00882">
    <property type="entry name" value="Ras_like_GTPase"/>
    <property type="match status" value="1"/>
</dbReference>
<dbReference type="InterPro" id="IPR006073">
    <property type="entry name" value="GTP-bd"/>
</dbReference>
<dbReference type="InterPro" id="IPR027417">
    <property type="entry name" value="P-loop_NTPase"/>
</dbReference>
<name>A0A9P6ZZX8_9AGAM</name>
<dbReference type="OrthoDB" id="8954335at2759"/>
<evidence type="ECO:0000256" key="1">
    <source>
        <dbReference type="SAM" id="MobiDB-lite"/>
    </source>
</evidence>
<sequence length="466" mass="50940">MSNMRGEPGLVLEVIAGMNLAIPSNRIPAGLYVLVSTSYGQCNTTSKAAMADCGVTWNQALTIHGRPLKFPRWLMPIFSRKSKAVHLEIRASFESAPMLGRGELVATFETTFKRLLGDDGRPISLSAVDNQRISLQLKARRSQTTHIANNAAGGTEQSAIGRSTDAARNAHILFGRSNVASDLDNQISSNQHSERRHDQGSVVQFTEMPVSERKRSPPQLSPPASLSNCETRASGRNVVIFGETGVGKSSIINTIAQKELAKTSNDSPGCTSNSERYPVEISSQRFVLLDTAGLNEGNEGTVPAAKAEKQLKSLLRELISSGSDGIGLLVYCVHSTSAPHALAHAYNMVYAGVCQKRVPIVVVITGLEREARMENWWDTNEEKFKSRGMQFADHACVTALQEYPGISDVFTRRIKESSEILRNLVVNNCSDLALTTAASSVLWERGAFRRRRGQRTERYQIFSSSG</sequence>
<keyword evidence="3" id="KW-0378">Hydrolase</keyword>
<reference evidence="3" key="1">
    <citation type="journal article" date="2020" name="New Phytol.">
        <title>Comparative genomics reveals dynamic genome evolution in host specialist ectomycorrhizal fungi.</title>
        <authorList>
            <person name="Lofgren L.A."/>
            <person name="Nguyen N.H."/>
            <person name="Vilgalys R."/>
            <person name="Ruytinx J."/>
            <person name="Liao H.L."/>
            <person name="Branco S."/>
            <person name="Kuo A."/>
            <person name="LaButti K."/>
            <person name="Lipzen A."/>
            <person name="Andreopoulos W."/>
            <person name="Pangilinan J."/>
            <person name="Riley R."/>
            <person name="Hundley H."/>
            <person name="Na H."/>
            <person name="Barry K."/>
            <person name="Grigoriev I.V."/>
            <person name="Stajich J.E."/>
            <person name="Kennedy P.G."/>
        </authorList>
    </citation>
    <scope>NUCLEOTIDE SEQUENCE</scope>
    <source>
        <strain evidence="3">DOB743</strain>
    </source>
</reference>
<evidence type="ECO:0000313" key="3">
    <source>
        <dbReference type="EMBL" id="KAG1778916.1"/>
    </source>
</evidence>
<dbReference type="GO" id="GO:0005525">
    <property type="term" value="F:GTP binding"/>
    <property type="evidence" value="ECO:0007669"/>
    <property type="project" value="InterPro"/>
</dbReference>
<keyword evidence="4" id="KW-1185">Reference proteome</keyword>
<evidence type="ECO:0000313" key="4">
    <source>
        <dbReference type="Proteomes" id="UP000714275"/>
    </source>
</evidence>
<gene>
    <name evidence="3" type="ORF">EV702DRAFT_1093083</name>
</gene>
<dbReference type="GO" id="GO:0005737">
    <property type="term" value="C:cytoplasm"/>
    <property type="evidence" value="ECO:0007669"/>
    <property type="project" value="TreeGrafter"/>
</dbReference>
<organism evidence="3 4">
    <name type="scientific">Suillus placidus</name>
    <dbReference type="NCBI Taxonomy" id="48579"/>
    <lineage>
        <taxon>Eukaryota</taxon>
        <taxon>Fungi</taxon>
        <taxon>Dikarya</taxon>
        <taxon>Basidiomycota</taxon>
        <taxon>Agaricomycotina</taxon>
        <taxon>Agaricomycetes</taxon>
        <taxon>Agaricomycetidae</taxon>
        <taxon>Boletales</taxon>
        <taxon>Suillineae</taxon>
        <taxon>Suillaceae</taxon>
        <taxon>Suillus</taxon>
    </lineage>
</organism>
<dbReference type="GO" id="GO:0016787">
    <property type="term" value="F:hydrolase activity"/>
    <property type="evidence" value="ECO:0007669"/>
    <property type="project" value="UniProtKB-KW"/>
</dbReference>
<comment type="caution">
    <text evidence="3">The sequence shown here is derived from an EMBL/GenBank/DDBJ whole genome shotgun (WGS) entry which is preliminary data.</text>
</comment>
<protein>
    <submittedName>
        <fullName evidence="3">P-loop containing nucleoside triphosphate hydrolase protein</fullName>
    </submittedName>
</protein>
<dbReference type="Pfam" id="PF01926">
    <property type="entry name" value="MMR_HSR1"/>
    <property type="match status" value="1"/>
</dbReference>
<dbReference type="GO" id="GO:0030488">
    <property type="term" value="P:tRNA methylation"/>
    <property type="evidence" value="ECO:0007669"/>
    <property type="project" value="TreeGrafter"/>
</dbReference>
<dbReference type="PROSITE" id="PS00675">
    <property type="entry name" value="SIGMA54_INTERACT_1"/>
    <property type="match status" value="1"/>
</dbReference>
<feature type="region of interest" description="Disordered" evidence="1">
    <location>
        <begin position="207"/>
        <end position="229"/>
    </location>
</feature>
<accession>A0A9P6ZZX8</accession>
<dbReference type="PANTHER" id="PTHR42714:SF2">
    <property type="entry name" value="TRNA MODIFICATION GTPASE GTPBP3, MITOCHONDRIAL"/>
    <property type="match status" value="1"/>
</dbReference>
<dbReference type="Gene3D" id="3.40.50.300">
    <property type="entry name" value="P-loop containing nucleotide triphosphate hydrolases"/>
    <property type="match status" value="1"/>
</dbReference>
<proteinExistence type="predicted"/>
<dbReference type="Proteomes" id="UP000714275">
    <property type="component" value="Unassembled WGS sequence"/>
</dbReference>
<dbReference type="EMBL" id="JABBWD010000014">
    <property type="protein sequence ID" value="KAG1778916.1"/>
    <property type="molecule type" value="Genomic_DNA"/>
</dbReference>
<dbReference type="AlphaFoldDB" id="A0A9P6ZZX8"/>
<dbReference type="GO" id="GO:0002098">
    <property type="term" value="P:tRNA wobble uridine modification"/>
    <property type="evidence" value="ECO:0007669"/>
    <property type="project" value="TreeGrafter"/>
</dbReference>
<dbReference type="SUPFAM" id="SSF52540">
    <property type="entry name" value="P-loop containing nucleoside triphosphate hydrolases"/>
    <property type="match status" value="1"/>
</dbReference>
<evidence type="ECO:0000259" key="2">
    <source>
        <dbReference type="Pfam" id="PF01926"/>
    </source>
</evidence>
<feature type="domain" description="G" evidence="2">
    <location>
        <begin position="237"/>
        <end position="317"/>
    </location>
</feature>